<evidence type="ECO:0000313" key="1">
    <source>
        <dbReference type="Proteomes" id="UP000079169"/>
    </source>
</evidence>
<name>A0A3Q0IMR0_DIACI</name>
<dbReference type="KEGG" id="dci:113466412"/>
<dbReference type="Gene3D" id="3.30.1330.40">
    <property type="entry name" value="RutC-like"/>
    <property type="match status" value="1"/>
</dbReference>
<sequence>MLDNVRVKNPDDYVVYLDDSRDPFDLLEDENALVDQIDALTEMGDNSEMISVKSSDYQTRDLTTIATNENNWCWVGSLIGNGDDIAEALKSALDKLSALLSSKNFTLKNVICLTLYIRDMAEYPLGM</sequence>
<dbReference type="AlphaFoldDB" id="A0A3Q0IMR0"/>
<dbReference type="STRING" id="121845.A0A3Q0IMR0"/>
<accession>A0A3Q0IMR0</accession>
<dbReference type="SUPFAM" id="SSF55298">
    <property type="entry name" value="YjgF-like"/>
    <property type="match status" value="1"/>
</dbReference>
<dbReference type="PaxDb" id="121845-A0A3Q0IMR0"/>
<organism evidence="1 2">
    <name type="scientific">Diaphorina citri</name>
    <name type="common">Asian citrus psyllid</name>
    <dbReference type="NCBI Taxonomy" id="121845"/>
    <lineage>
        <taxon>Eukaryota</taxon>
        <taxon>Metazoa</taxon>
        <taxon>Ecdysozoa</taxon>
        <taxon>Arthropoda</taxon>
        <taxon>Hexapoda</taxon>
        <taxon>Insecta</taxon>
        <taxon>Pterygota</taxon>
        <taxon>Neoptera</taxon>
        <taxon>Paraneoptera</taxon>
        <taxon>Hemiptera</taxon>
        <taxon>Sternorrhyncha</taxon>
        <taxon>Psylloidea</taxon>
        <taxon>Psyllidae</taxon>
        <taxon>Diaphorininae</taxon>
        <taxon>Diaphorina</taxon>
    </lineage>
</organism>
<evidence type="ECO:0000313" key="2">
    <source>
        <dbReference type="RefSeq" id="XP_026677579.1"/>
    </source>
</evidence>
<proteinExistence type="predicted"/>
<dbReference type="Proteomes" id="UP000079169">
    <property type="component" value="Unplaced"/>
</dbReference>
<dbReference type="InterPro" id="IPR035959">
    <property type="entry name" value="RutC-like_sf"/>
</dbReference>
<protein>
    <submittedName>
        <fullName evidence="2">Uncharacterized protein LOC113466412</fullName>
    </submittedName>
</protein>
<keyword evidence="1" id="KW-1185">Reference proteome</keyword>
<gene>
    <name evidence="2" type="primary">LOC113466412</name>
</gene>
<dbReference type="GeneID" id="113466412"/>
<dbReference type="RefSeq" id="XP_026677579.1">
    <property type="nucleotide sequence ID" value="XM_026821778.1"/>
</dbReference>
<reference evidence="2" key="1">
    <citation type="submission" date="2025-08" db="UniProtKB">
        <authorList>
            <consortium name="RefSeq"/>
        </authorList>
    </citation>
    <scope>IDENTIFICATION</scope>
</reference>